<protein>
    <recommendedName>
        <fullName evidence="3">Lipoprotein</fullName>
    </recommendedName>
</protein>
<organism evidence="1 2">
    <name type="scientific">Parabacteroides distasonis</name>
    <dbReference type="NCBI Taxonomy" id="823"/>
    <lineage>
        <taxon>Bacteria</taxon>
        <taxon>Pseudomonadati</taxon>
        <taxon>Bacteroidota</taxon>
        <taxon>Bacteroidia</taxon>
        <taxon>Bacteroidales</taxon>
        <taxon>Tannerellaceae</taxon>
        <taxon>Parabacteroides</taxon>
    </lineage>
</organism>
<evidence type="ECO:0000313" key="1">
    <source>
        <dbReference type="EMBL" id="MRZ52888.1"/>
    </source>
</evidence>
<dbReference type="AlphaFoldDB" id="A0A7K0HRJ2"/>
<reference evidence="1 2" key="1">
    <citation type="journal article" date="2019" name="Nat. Med.">
        <title>A library of human gut bacterial isolates paired with longitudinal multiomics data enables mechanistic microbiome research.</title>
        <authorList>
            <person name="Poyet M."/>
            <person name="Groussin M."/>
            <person name="Gibbons S.M."/>
            <person name="Avila-Pacheco J."/>
            <person name="Jiang X."/>
            <person name="Kearney S.M."/>
            <person name="Perrotta A.R."/>
            <person name="Berdy B."/>
            <person name="Zhao S."/>
            <person name="Lieberman T.D."/>
            <person name="Swanson P.K."/>
            <person name="Smith M."/>
            <person name="Roesemann S."/>
            <person name="Alexander J.E."/>
            <person name="Rich S.A."/>
            <person name="Livny J."/>
            <person name="Vlamakis H."/>
            <person name="Clish C."/>
            <person name="Bullock K."/>
            <person name="Deik A."/>
            <person name="Scott J."/>
            <person name="Pierce K.A."/>
            <person name="Xavier R.J."/>
            <person name="Alm E.J."/>
        </authorList>
    </citation>
    <scope>NUCLEOTIDE SEQUENCE [LARGE SCALE GENOMIC DNA]</scope>
    <source>
        <strain evidence="1 2">BIOML-A32</strain>
    </source>
</reference>
<name>A0A7K0HRJ2_PARDI</name>
<comment type="caution">
    <text evidence="1">The sequence shown here is derived from an EMBL/GenBank/DDBJ whole genome shotgun (WGS) entry which is preliminary data.</text>
</comment>
<proteinExistence type="predicted"/>
<accession>A0A7K0HRJ2</accession>
<dbReference type="Proteomes" id="UP000441358">
    <property type="component" value="Unassembled WGS sequence"/>
</dbReference>
<sequence length="46" mass="4822">MNKSIGTMVMATSLLFGACSGDGKTCDRATQQKGNTENVIGRSDIN</sequence>
<dbReference type="EMBL" id="WKMC01000090">
    <property type="protein sequence ID" value="MRZ52888.1"/>
    <property type="molecule type" value="Genomic_DNA"/>
</dbReference>
<feature type="non-terminal residue" evidence="1">
    <location>
        <position position="46"/>
    </location>
</feature>
<gene>
    <name evidence="1" type="ORF">GKD66_22305</name>
</gene>
<dbReference type="PROSITE" id="PS51257">
    <property type="entry name" value="PROKAR_LIPOPROTEIN"/>
    <property type="match status" value="1"/>
</dbReference>
<evidence type="ECO:0008006" key="3">
    <source>
        <dbReference type="Google" id="ProtNLM"/>
    </source>
</evidence>
<evidence type="ECO:0000313" key="2">
    <source>
        <dbReference type="Proteomes" id="UP000441358"/>
    </source>
</evidence>